<reference evidence="1 2" key="1">
    <citation type="journal article" date="2013" name="Curr. Biol.">
        <title>The Genome of the Foraminiferan Reticulomyxa filosa.</title>
        <authorList>
            <person name="Glockner G."/>
            <person name="Hulsmann N."/>
            <person name="Schleicher M."/>
            <person name="Noegel A.A."/>
            <person name="Eichinger L."/>
            <person name="Gallinger C."/>
            <person name="Pawlowski J."/>
            <person name="Sierra R."/>
            <person name="Euteneuer U."/>
            <person name="Pillet L."/>
            <person name="Moustafa A."/>
            <person name="Platzer M."/>
            <person name="Groth M."/>
            <person name="Szafranski K."/>
            <person name="Schliwa M."/>
        </authorList>
    </citation>
    <scope>NUCLEOTIDE SEQUENCE [LARGE SCALE GENOMIC DNA]</scope>
</reference>
<sequence>MGSIVVSLNDIDKTPKENTLEHLYFENESSLAECVVFEIMGADVDALVLMLHQILSGSNNLTKIGQKILQLFIILTSYNIIDSLFRYNNNNNNNNNNNLCASYSIYI</sequence>
<accession>X6NNK8</accession>
<proteinExistence type="predicted"/>
<organism evidence="1 2">
    <name type="scientific">Reticulomyxa filosa</name>
    <dbReference type="NCBI Taxonomy" id="46433"/>
    <lineage>
        <taxon>Eukaryota</taxon>
        <taxon>Sar</taxon>
        <taxon>Rhizaria</taxon>
        <taxon>Retaria</taxon>
        <taxon>Foraminifera</taxon>
        <taxon>Monothalamids</taxon>
        <taxon>Reticulomyxidae</taxon>
        <taxon>Reticulomyxa</taxon>
    </lineage>
</organism>
<protein>
    <submittedName>
        <fullName evidence="1">Uncharacterized protein</fullName>
    </submittedName>
</protein>
<name>X6NNK8_RETFI</name>
<dbReference type="AlphaFoldDB" id="X6NNK8"/>
<gene>
    <name evidence="1" type="ORF">RFI_10183</name>
</gene>
<dbReference type="Proteomes" id="UP000023152">
    <property type="component" value="Unassembled WGS sequence"/>
</dbReference>
<dbReference type="EMBL" id="ASPP01007550">
    <property type="protein sequence ID" value="ETO26952.1"/>
    <property type="molecule type" value="Genomic_DNA"/>
</dbReference>
<evidence type="ECO:0000313" key="2">
    <source>
        <dbReference type="Proteomes" id="UP000023152"/>
    </source>
</evidence>
<keyword evidence="2" id="KW-1185">Reference proteome</keyword>
<comment type="caution">
    <text evidence="1">The sequence shown here is derived from an EMBL/GenBank/DDBJ whole genome shotgun (WGS) entry which is preliminary data.</text>
</comment>
<evidence type="ECO:0000313" key="1">
    <source>
        <dbReference type="EMBL" id="ETO26952.1"/>
    </source>
</evidence>